<dbReference type="NCBIfam" id="NF047646">
    <property type="entry name" value="REP_Tyr_transpos"/>
    <property type="match status" value="1"/>
</dbReference>
<evidence type="ECO:0000313" key="1">
    <source>
        <dbReference type="EMBL" id="MCG7946970.1"/>
    </source>
</evidence>
<gene>
    <name evidence="1" type="ORF">JAZ07_11555</name>
</gene>
<comment type="caution">
    <text evidence="1">The sequence shown here is derived from an EMBL/GenBank/DDBJ whole genome shotgun (WGS) entry which is preliminary data.</text>
</comment>
<dbReference type="Proteomes" id="UP000886667">
    <property type="component" value="Unassembled WGS sequence"/>
</dbReference>
<dbReference type="SUPFAM" id="SSF143422">
    <property type="entry name" value="Transposase IS200-like"/>
    <property type="match status" value="1"/>
</dbReference>
<dbReference type="GO" id="GO:0004803">
    <property type="term" value="F:transposase activity"/>
    <property type="evidence" value="ECO:0007669"/>
    <property type="project" value="InterPro"/>
</dbReference>
<dbReference type="GO" id="GO:0006313">
    <property type="term" value="P:DNA transposition"/>
    <property type="evidence" value="ECO:0007669"/>
    <property type="project" value="InterPro"/>
</dbReference>
<accession>A0A9E4P6Y2</accession>
<dbReference type="SMART" id="SM01321">
    <property type="entry name" value="Y1_Tnp"/>
    <property type="match status" value="1"/>
</dbReference>
<dbReference type="PANTHER" id="PTHR36966">
    <property type="entry name" value="REP-ASSOCIATED TYROSINE TRANSPOSASE"/>
    <property type="match status" value="1"/>
</dbReference>
<protein>
    <submittedName>
        <fullName evidence="1">Transposase</fullName>
    </submittedName>
</protein>
<proteinExistence type="predicted"/>
<dbReference type="InterPro" id="IPR002686">
    <property type="entry name" value="Transposase_17"/>
</dbReference>
<sequence>MPNYRRALIQGGSYFFTVVTYKRKPLFSDDSARLFLRDAISNVRINYPFEIDALCLLPDHLHTIWTLPDGDMNYSKRWRAIKGNFSRGYRKQTSRKIAPTISRQNRGEVTFWQRRFWEHLIRDERDYRRHFDYIHFNPVKHGYSESVSDWPWSTFHRYVQKGIYPIDWGGVAEEKIDLESVGE</sequence>
<reference evidence="1" key="1">
    <citation type="journal article" date="2021" name="Proc. Natl. Acad. Sci. U.S.A.">
        <title>Global biogeography of chemosynthetic symbionts reveals both localized and globally distributed symbiont groups. .</title>
        <authorList>
            <person name="Osvatic J.T."/>
            <person name="Wilkins L.G.E."/>
            <person name="Leibrecht L."/>
            <person name="Leray M."/>
            <person name="Zauner S."/>
            <person name="Polzin J."/>
            <person name="Camacho Y."/>
            <person name="Gros O."/>
            <person name="van Gils J.A."/>
            <person name="Eisen J.A."/>
            <person name="Petersen J.M."/>
            <person name="Yuen B."/>
        </authorList>
    </citation>
    <scope>NUCLEOTIDE SEQUENCE</scope>
    <source>
        <strain evidence="1">MAGclacostrist064TRANS</strain>
    </source>
</reference>
<evidence type="ECO:0000313" key="2">
    <source>
        <dbReference type="Proteomes" id="UP000886667"/>
    </source>
</evidence>
<organism evidence="1 2">
    <name type="scientific">Candidatus Thiodiazotropha taylori</name>
    <dbReference type="NCBI Taxonomy" id="2792791"/>
    <lineage>
        <taxon>Bacteria</taxon>
        <taxon>Pseudomonadati</taxon>
        <taxon>Pseudomonadota</taxon>
        <taxon>Gammaproteobacteria</taxon>
        <taxon>Chromatiales</taxon>
        <taxon>Sedimenticolaceae</taxon>
        <taxon>Candidatus Thiodiazotropha</taxon>
    </lineage>
</organism>
<dbReference type="Gene3D" id="3.30.70.1290">
    <property type="entry name" value="Transposase IS200-like"/>
    <property type="match status" value="1"/>
</dbReference>
<dbReference type="GO" id="GO:0043565">
    <property type="term" value="F:sequence-specific DNA binding"/>
    <property type="evidence" value="ECO:0007669"/>
    <property type="project" value="TreeGrafter"/>
</dbReference>
<dbReference type="EMBL" id="JAEPCM010000396">
    <property type="protein sequence ID" value="MCG7946970.1"/>
    <property type="molecule type" value="Genomic_DNA"/>
</dbReference>
<dbReference type="AlphaFoldDB" id="A0A9E4P6Y2"/>
<dbReference type="InterPro" id="IPR036515">
    <property type="entry name" value="Transposase_17_sf"/>
</dbReference>
<dbReference type="Pfam" id="PF01797">
    <property type="entry name" value="Y1_Tnp"/>
    <property type="match status" value="1"/>
</dbReference>
<dbReference type="InterPro" id="IPR052715">
    <property type="entry name" value="RAYT_transposase"/>
</dbReference>
<name>A0A9E4P6Y2_9GAMM</name>
<dbReference type="PANTHER" id="PTHR36966:SF1">
    <property type="entry name" value="REP-ASSOCIATED TYROSINE TRANSPOSASE"/>
    <property type="match status" value="1"/>
</dbReference>